<dbReference type="InterPro" id="IPR043128">
    <property type="entry name" value="Rev_trsase/Diguanyl_cyclase"/>
</dbReference>
<dbReference type="SMART" id="SM00052">
    <property type="entry name" value="EAL"/>
    <property type="match status" value="1"/>
</dbReference>
<keyword evidence="4" id="KW-1185">Reference proteome</keyword>
<dbReference type="InterPro" id="IPR000160">
    <property type="entry name" value="GGDEF_dom"/>
</dbReference>
<dbReference type="InterPro" id="IPR001633">
    <property type="entry name" value="EAL_dom"/>
</dbReference>
<dbReference type="EMBL" id="JACHIH010000013">
    <property type="protein sequence ID" value="MBB5047696.1"/>
    <property type="molecule type" value="Genomic_DNA"/>
</dbReference>
<dbReference type="Gene3D" id="3.30.70.270">
    <property type="match status" value="1"/>
</dbReference>
<dbReference type="PANTHER" id="PTHR44757">
    <property type="entry name" value="DIGUANYLATE CYCLASE DGCP"/>
    <property type="match status" value="1"/>
</dbReference>
<dbReference type="SUPFAM" id="SSF55073">
    <property type="entry name" value="Nucleotide cyclase"/>
    <property type="match status" value="1"/>
</dbReference>
<dbReference type="Proteomes" id="UP000542353">
    <property type="component" value="Unassembled WGS sequence"/>
</dbReference>
<dbReference type="Gene3D" id="3.20.20.450">
    <property type="entry name" value="EAL domain"/>
    <property type="match status" value="1"/>
</dbReference>
<proteinExistence type="predicted"/>
<accession>A0A7W7Z471</accession>
<comment type="caution">
    <text evidence="3">The sequence shown here is derived from an EMBL/GenBank/DDBJ whole genome shotgun (WGS) entry which is preliminary data.</text>
</comment>
<sequence length="519" mass="55994">MKRAAAVVDHDGRLLLSNSVFDELFGAEGGNAMLARINGEAGRNAGKTSRQERFPNGRTFEIETFPVDQGWLIAAGDVTDHLAGQARAAEAARTDGITGLGNRLMFREQLTRLLHNPDSAAATVALLVVDLDRFKALNASLGRKVGDALLGLVGKRIRSAVAAGDTVARLEADKFGIIQVGQPQPQSADALAIRLVDLIGRAYLCDGQLINVAGSIGVVLPSPGAQDCDHLLKNADLALGRAKKDGHGSYRFFEAEMDERMQARRHLEIDLRRALALREFVLVYQPQVNLRTNTVTGFEALLRWQCPTRGAVSPLDFIPLAEETGVIIPIGEWVLRTACREAAKWSPAHIVAVNVSAVQFGNPNLVSTIISALAESGLDPRRLELEITESVMLDARGTAHAVLQVLRTMGVRVALDDFGTGYSSLGYLRSFPFDKIKIDQSFVRGTSNDPVGAAIVRAIAELGQSLGMATVAEGVETADQLARVASDGCTEVQGYYFSRPMAPDQIESYLSTRNRTNLL</sequence>
<dbReference type="PANTHER" id="PTHR44757:SF2">
    <property type="entry name" value="BIOFILM ARCHITECTURE MAINTENANCE PROTEIN MBAA"/>
    <property type="match status" value="1"/>
</dbReference>
<dbReference type="NCBIfam" id="TIGR00254">
    <property type="entry name" value="GGDEF"/>
    <property type="match status" value="1"/>
</dbReference>
<feature type="domain" description="GGDEF" evidence="2">
    <location>
        <begin position="122"/>
        <end position="255"/>
    </location>
</feature>
<evidence type="ECO:0000259" key="2">
    <source>
        <dbReference type="PROSITE" id="PS50887"/>
    </source>
</evidence>
<dbReference type="PROSITE" id="PS50883">
    <property type="entry name" value="EAL"/>
    <property type="match status" value="1"/>
</dbReference>
<dbReference type="CDD" id="cd01948">
    <property type="entry name" value="EAL"/>
    <property type="match status" value="1"/>
</dbReference>
<dbReference type="InterPro" id="IPR035919">
    <property type="entry name" value="EAL_sf"/>
</dbReference>
<evidence type="ECO:0000313" key="4">
    <source>
        <dbReference type="Proteomes" id="UP000542353"/>
    </source>
</evidence>
<dbReference type="RefSeq" id="WP_246432914.1">
    <property type="nucleotide sequence ID" value="NZ_JACHIH010000013.1"/>
</dbReference>
<dbReference type="Pfam" id="PF00990">
    <property type="entry name" value="GGDEF"/>
    <property type="match status" value="1"/>
</dbReference>
<dbReference type="AlphaFoldDB" id="A0A7W7Z471"/>
<dbReference type="FunFam" id="3.20.20.450:FF:000001">
    <property type="entry name" value="Cyclic di-GMP phosphodiesterase yahA"/>
    <property type="match status" value="1"/>
</dbReference>
<name>A0A7W7Z471_9BRAD</name>
<evidence type="ECO:0000313" key="3">
    <source>
        <dbReference type="EMBL" id="MBB5047696.1"/>
    </source>
</evidence>
<dbReference type="CDD" id="cd01949">
    <property type="entry name" value="GGDEF"/>
    <property type="match status" value="1"/>
</dbReference>
<dbReference type="SMART" id="SM00267">
    <property type="entry name" value="GGDEF"/>
    <property type="match status" value="1"/>
</dbReference>
<organism evidence="3 4">
    <name type="scientific">Rhodopseudomonas rhenobacensis</name>
    <dbReference type="NCBI Taxonomy" id="87461"/>
    <lineage>
        <taxon>Bacteria</taxon>
        <taxon>Pseudomonadati</taxon>
        <taxon>Pseudomonadota</taxon>
        <taxon>Alphaproteobacteria</taxon>
        <taxon>Hyphomicrobiales</taxon>
        <taxon>Nitrobacteraceae</taxon>
        <taxon>Rhodopseudomonas</taxon>
    </lineage>
</organism>
<reference evidence="3 4" key="1">
    <citation type="submission" date="2020-08" db="EMBL/GenBank/DDBJ databases">
        <title>Genomic Encyclopedia of Type Strains, Phase IV (KMG-IV): sequencing the most valuable type-strain genomes for metagenomic binning, comparative biology and taxonomic classification.</title>
        <authorList>
            <person name="Goeker M."/>
        </authorList>
    </citation>
    <scope>NUCLEOTIDE SEQUENCE [LARGE SCALE GENOMIC DNA]</scope>
    <source>
        <strain evidence="3 4">DSM 12706</strain>
    </source>
</reference>
<dbReference type="Pfam" id="PF00563">
    <property type="entry name" value="EAL"/>
    <property type="match status" value="1"/>
</dbReference>
<dbReference type="InterPro" id="IPR029787">
    <property type="entry name" value="Nucleotide_cyclase"/>
</dbReference>
<gene>
    <name evidence="3" type="ORF">HNR60_002453</name>
</gene>
<dbReference type="PROSITE" id="PS50887">
    <property type="entry name" value="GGDEF"/>
    <property type="match status" value="1"/>
</dbReference>
<feature type="domain" description="EAL" evidence="1">
    <location>
        <begin position="264"/>
        <end position="514"/>
    </location>
</feature>
<evidence type="ECO:0000259" key="1">
    <source>
        <dbReference type="PROSITE" id="PS50883"/>
    </source>
</evidence>
<dbReference type="SUPFAM" id="SSF141868">
    <property type="entry name" value="EAL domain-like"/>
    <property type="match status" value="1"/>
</dbReference>
<dbReference type="InterPro" id="IPR052155">
    <property type="entry name" value="Biofilm_reg_signaling"/>
</dbReference>
<protein>
    <submittedName>
        <fullName evidence="3">Diguanylate cyclase (GGDEF)-like protein</fullName>
    </submittedName>
</protein>